<organism evidence="1 2">
    <name type="scientific">Pseudomonas migulae</name>
    <dbReference type="NCBI Taxonomy" id="78543"/>
    <lineage>
        <taxon>Bacteria</taxon>
        <taxon>Pseudomonadati</taxon>
        <taxon>Pseudomonadota</taxon>
        <taxon>Gammaproteobacteria</taxon>
        <taxon>Pseudomonadales</taxon>
        <taxon>Pseudomonadaceae</taxon>
        <taxon>Pseudomonas</taxon>
    </lineage>
</organism>
<gene>
    <name evidence="1" type="ORF">SAMN04490194_5035</name>
</gene>
<evidence type="ECO:0000313" key="1">
    <source>
        <dbReference type="EMBL" id="SEE91923.1"/>
    </source>
</evidence>
<evidence type="ECO:0000313" key="2">
    <source>
        <dbReference type="Proteomes" id="UP000198985"/>
    </source>
</evidence>
<accession>A0A1H5MRQ5</accession>
<name>A0A1H5MRQ5_9PSED</name>
<sequence length="208" mass="23177">MLAITVSYSTWMAAVSPPSPASRLLQVRGAHPPLCPDMQAPACWRSPFHIQHGWWLFHRHRQQAGSYGTRYASTVMPRHDLVGAGLLAITVSHSTWMAAVSAPSPASRLLQVRGAHPPLCPDLQAPACWRSSFHIQHGWRLFQRHRQQAGSCRYAVRIRLYALTCRRRLAGDHRFIFNMDGGCFTAIASKPAPTVRGTHPQSCPDITL</sequence>
<reference evidence="1 2" key="1">
    <citation type="submission" date="2016-10" db="EMBL/GenBank/DDBJ databases">
        <authorList>
            <person name="de Groot N.N."/>
        </authorList>
    </citation>
    <scope>NUCLEOTIDE SEQUENCE [LARGE SCALE GENOMIC DNA]</scope>
    <source>
        <strain evidence="1 2">BS3662</strain>
    </source>
</reference>
<dbReference type="Proteomes" id="UP000198985">
    <property type="component" value="Unassembled WGS sequence"/>
</dbReference>
<dbReference type="AlphaFoldDB" id="A0A1H5MRQ5"/>
<dbReference type="EMBL" id="FNTY01000002">
    <property type="protein sequence ID" value="SEE91923.1"/>
    <property type="molecule type" value="Genomic_DNA"/>
</dbReference>
<proteinExistence type="predicted"/>
<protein>
    <submittedName>
        <fullName evidence="1">Uncharacterized protein</fullName>
    </submittedName>
</protein>